<organism evidence="3 4">
    <name type="scientific">Geothrix limicola</name>
    <dbReference type="NCBI Taxonomy" id="2927978"/>
    <lineage>
        <taxon>Bacteria</taxon>
        <taxon>Pseudomonadati</taxon>
        <taxon>Acidobacteriota</taxon>
        <taxon>Holophagae</taxon>
        <taxon>Holophagales</taxon>
        <taxon>Holophagaceae</taxon>
        <taxon>Geothrix</taxon>
    </lineage>
</organism>
<dbReference type="InterPro" id="IPR021862">
    <property type="entry name" value="DUF3472"/>
</dbReference>
<evidence type="ECO:0000256" key="2">
    <source>
        <dbReference type="SAM" id="SignalP"/>
    </source>
</evidence>
<protein>
    <recommendedName>
        <fullName evidence="5">DUF5077 domain-containing protein</fullName>
    </recommendedName>
</protein>
<dbReference type="RefSeq" id="WP_285577313.1">
    <property type="nucleotide sequence ID" value="NZ_BSDE01000008.1"/>
</dbReference>
<accession>A0ABQ5QJE4</accession>
<comment type="caution">
    <text evidence="3">The sequence shown here is derived from an EMBL/GenBank/DDBJ whole genome shotgun (WGS) entry which is preliminary data.</text>
</comment>
<name>A0ABQ5QJE4_9BACT</name>
<dbReference type="Proteomes" id="UP001165069">
    <property type="component" value="Unassembled WGS sequence"/>
</dbReference>
<dbReference type="Pfam" id="PF11958">
    <property type="entry name" value="DUF3472"/>
    <property type="match status" value="1"/>
</dbReference>
<evidence type="ECO:0000256" key="1">
    <source>
        <dbReference type="SAM" id="MobiDB-lite"/>
    </source>
</evidence>
<evidence type="ECO:0000313" key="3">
    <source>
        <dbReference type="EMBL" id="GLH74717.1"/>
    </source>
</evidence>
<keyword evidence="4" id="KW-1185">Reference proteome</keyword>
<evidence type="ECO:0000313" key="4">
    <source>
        <dbReference type="Proteomes" id="UP001165069"/>
    </source>
</evidence>
<sequence length="289" mass="32268">MSSILRRGATLLLLAAAPLSLRADEKLKDIACRSVHLGYPAPESLAFYNEVKVEKTALGTYFMVCGWKDGYFGIQEGYDGHRQIIFSVWDAYKGDDPGAVPDGQRVILRHQDPEVRVGRFGGEGTGGQSFLPFPWKVGVTYRFMVSAKPIGRRTEFSGWVFDPARKAWRKLVTFSTVTEGRALKDYYSFVEDFKRDRASTKLVRQAAYGPGWALGLEGEWRLLDRAKFTADRNPVLNIDAGIRDGRYFLATGGPTQNLGTKLWDTMSLPAEPRPARPADLPQVVPNSQD</sequence>
<feature type="signal peptide" evidence="2">
    <location>
        <begin position="1"/>
        <end position="23"/>
    </location>
</feature>
<feature type="region of interest" description="Disordered" evidence="1">
    <location>
        <begin position="267"/>
        <end position="289"/>
    </location>
</feature>
<gene>
    <name evidence="3" type="ORF">GETHLI_32190</name>
</gene>
<feature type="chain" id="PRO_5046929145" description="DUF5077 domain-containing protein" evidence="2">
    <location>
        <begin position="24"/>
        <end position="289"/>
    </location>
</feature>
<keyword evidence="2" id="KW-0732">Signal</keyword>
<dbReference type="EMBL" id="BSDE01000008">
    <property type="protein sequence ID" value="GLH74717.1"/>
    <property type="molecule type" value="Genomic_DNA"/>
</dbReference>
<proteinExistence type="predicted"/>
<reference evidence="3 4" key="1">
    <citation type="journal article" date="2023" name="Antonie Van Leeuwenhoek">
        <title>Mesoterricola silvestris gen. nov., sp. nov., Mesoterricola sediminis sp. nov., Geothrix oryzae sp. nov., Geothrix edaphica sp. nov., Geothrix rubra sp. nov., and Geothrix limicola sp. nov., six novel members of Acidobacteriota isolated from soils.</title>
        <authorList>
            <person name="Itoh H."/>
            <person name="Sugisawa Y."/>
            <person name="Mise K."/>
            <person name="Xu Z."/>
            <person name="Kuniyasu M."/>
            <person name="Ushijima N."/>
            <person name="Kawano K."/>
            <person name="Kobayashi E."/>
            <person name="Shiratori Y."/>
            <person name="Masuda Y."/>
            <person name="Senoo K."/>
        </authorList>
    </citation>
    <scope>NUCLEOTIDE SEQUENCE [LARGE SCALE GENOMIC DNA]</scope>
    <source>
        <strain evidence="3 4">Red804</strain>
    </source>
</reference>
<evidence type="ECO:0008006" key="5">
    <source>
        <dbReference type="Google" id="ProtNLM"/>
    </source>
</evidence>